<dbReference type="Proteomes" id="UP000835052">
    <property type="component" value="Unassembled WGS sequence"/>
</dbReference>
<accession>A0A8S1HC66</accession>
<dbReference type="PANTHER" id="PTHR46223:SF3">
    <property type="entry name" value="HISTONE-LYSINE N-METHYLTRANSFERASE SET-23"/>
    <property type="match status" value="1"/>
</dbReference>
<dbReference type="Gene3D" id="2.170.270.10">
    <property type="entry name" value="SET domain"/>
    <property type="match status" value="1"/>
</dbReference>
<dbReference type="Gene3D" id="2.40.50.40">
    <property type="match status" value="1"/>
</dbReference>
<dbReference type="GO" id="GO:0008168">
    <property type="term" value="F:methyltransferase activity"/>
    <property type="evidence" value="ECO:0007669"/>
    <property type="project" value="UniProtKB-KW"/>
</dbReference>
<dbReference type="InterPro" id="IPR046341">
    <property type="entry name" value="SET_dom_sf"/>
</dbReference>
<keyword evidence="6" id="KW-0479">Metal-binding</keyword>
<feature type="compositionally biased region" description="Basic residues" evidence="9">
    <location>
        <begin position="524"/>
        <end position="541"/>
    </location>
</feature>
<organism evidence="11 12">
    <name type="scientific">Caenorhabditis auriculariae</name>
    <dbReference type="NCBI Taxonomy" id="2777116"/>
    <lineage>
        <taxon>Eukaryota</taxon>
        <taxon>Metazoa</taxon>
        <taxon>Ecdysozoa</taxon>
        <taxon>Nematoda</taxon>
        <taxon>Chromadorea</taxon>
        <taxon>Rhabditida</taxon>
        <taxon>Rhabditina</taxon>
        <taxon>Rhabditomorpha</taxon>
        <taxon>Rhabditoidea</taxon>
        <taxon>Rhabditidae</taxon>
        <taxon>Peloderinae</taxon>
        <taxon>Caenorhabditis</taxon>
    </lineage>
</organism>
<keyword evidence="3" id="KW-0489">Methyltransferase</keyword>
<dbReference type="EMBL" id="CAJGYM010000018">
    <property type="protein sequence ID" value="CAD6190850.1"/>
    <property type="molecule type" value="Genomic_DNA"/>
</dbReference>
<dbReference type="GO" id="GO:0000775">
    <property type="term" value="C:chromosome, centromeric region"/>
    <property type="evidence" value="ECO:0007669"/>
    <property type="project" value="UniProtKB-SubCell"/>
</dbReference>
<evidence type="ECO:0000256" key="7">
    <source>
        <dbReference type="ARBA" id="ARBA00022833"/>
    </source>
</evidence>
<dbReference type="GO" id="GO:0032259">
    <property type="term" value="P:methylation"/>
    <property type="evidence" value="ECO:0007669"/>
    <property type="project" value="UniProtKB-KW"/>
</dbReference>
<proteinExistence type="predicted"/>
<feature type="domain" description="Chromo" evidence="10">
    <location>
        <begin position="58"/>
        <end position="94"/>
    </location>
</feature>
<protein>
    <recommendedName>
        <fullName evidence="10">Chromo domain-containing protein</fullName>
    </recommendedName>
</protein>
<dbReference type="OrthoDB" id="5376140at2759"/>
<dbReference type="PROSITE" id="PS50013">
    <property type="entry name" value="CHROMO_2"/>
    <property type="match status" value="1"/>
</dbReference>
<evidence type="ECO:0000256" key="4">
    <source>
        <dbReference type="ARBA" id="ARBA00022679"/>
    </source>
</evidence>
<feature type="region of interest" description="Disordered" evidence="9">
    <location>
        <begin position="476"/>
        <end position="541"/>
    </location>
</feature>
<name>A0A8S1HC66_9PELO</name>
<dbReference type="Pfam" id="PF00856">
    <property type="entry name" value="SET"/>
    <property type="match status" value="1"/>
</dbReference>
<dbReference type="SMART" id="SM00317">
    <property type="entry name" value="SET"/>
    <property type="match status" value="1"/>
</dbReference>
<keyword evidence="8" id="KW-0137">Centromere</keyword>
<dbReference type="InterPro" id="IPR016197">
    <property type="entry name" value="Chromo-like_dom_sf"/>
</dbReference>
<dbReference type="AlphaFoldDB" id="A0A8S1HC66"/>
<dbReference type="InterPro" id="IPR000953">
    <property type="entry name" value="Chromo/chromo_shadow_dom"/>
</dbReference>
<evidence type="ECO:0000256" key="1">
    <source>
        <dbReference type="ARBA" id="ARBA00004584"/>
    </source>
</evidence>
<evidence type="ECO:0000256" key="6">
    <source>
        <dbReference type="ARBA" id="ARBA00022723"/>
    </source>
</evidence>
<dbReference type="InterPro" id="IPR050973">
    <property type="entry name" value="H3K9_Histone-Lys_N-MTase"/>
</dbReference>
<keyword evidence="5" id="KW-0949">S-adenosyl-L-methionine</keyword>
<keyword evidence="12" id="KW-1185">Reference proteome</keyword>
<keyword evidence="2" id="KW-0158">Chromosome</keyword>
<gene>
    <name evidence="11" type="ORF">CAUJ_LOCUS6769</name>
</gene>
<evidence type="ECO:0000256" key="3">
    <source>
        <dbReference type="ARBA" id="ARBA00022603"/>
    </source>
</evidence>
<dbReference type="SUPFAM" id="SSF54160">
    <property type="entry name" value="Chromo domain-like"/>
    <property type="match status" value="1"/>
</dbReference>
<evidence type="ECO:0000256" key="5">
    <source>
        <dbReference type="ARBA" id="ARBA00022691"/>
    </source>
</evidence>
<evidence type="ECO:0000259" key="10">
    <source>
        <dbReference type="PROSITE" id="PS50013"/>
    </source>
</evidence>
<dbReference type="GO" id="GO:0046872">
    <property type="term" value="F:metal ion binding"/>
    <property type="evidence" value="ECO:0007669"/>
    <property type="project" value="UniProtKB-KW"/>
</dbReference>
<comment type="caution">
    <text evidence="11">The sequence shown here is derived from an EMBL/GenBank/DDBJ whole genome shotgun (WGS) entry which is preliminary data.</text>
</comment>
<keyword evidence="7" id="KW-0862">Zinc</keyword>
<dbReference type="SUPFAM" id="SSF82199">
    <property type="entry name" value="SET domain"/>
    <property type="match status" value="1"/>
</dbReference>
<reference evidence="11" key="1">
    <citation type="submission" date="2020-10" db="EMBL/GenBank/DDBJ databases">
        <authorList>
            <person name="Kikuchi T."/>
        </authorList>
    </citation>
    <scope>NUCLEOTIDE SEQUENCE</scope>
    <source>
        <strain evidence="11">NKZ352</strain>
    </source>
</reference>
<keyword evidence="4" id="KW-0808">Transferase</keyword>
<comment type="subcellular location">
    <subcellularLocation>
        <location evidence="1">Chromosome</location>
        <location evidence="1">Centromere</location>
    </subcellularLocation>
</comment>
<evidence type="ECO:0000313" key="11">
    <source>
        <dbReference type="EMBL" id="CAD6190850.1"/>
    </source>
</evidence>
<evidence type="ECO:0000256" key="8">
    <source>
        <dbReference type="ARBA" id="ARBA00023328"/>
    </source>
</evidence>
<dbReference type="PANTHER" id="PTHR46223">
    <property type="entry name" value="HISTONE-LYSINE N-METHYLTRANSFERASE SUV39H"/>
    <property type="match status" value="1"/>
</dbReference>
<evidence type="ECO:0000256" key="2">
    <source>
        <dbReference type="ARBA" id="ARBA00022454"/>
    </source>
</evidence>
<evidence type="ECO:0000313" key="12">
    <source>
        <dbReference type="Proteomes" id="UP000835052"/>
    </source>
</evidence>
<dbReference type="InterPro" id="IPR001214">
    <property type="entry name" value="SET_dom"/>
</dbReference>
<evidence type="ECO:0000256" key="9">
    <source>
        <dbReference type="SAM" id="MobiDB-lite"/>
    </source>
</evidence>
<sequence length="541" mass="62038">MLLATPQKEKDEFQLRRQCQKVNSGVSKKRTRVKSSRTTVRKSKKVRTNKDEIDFEVYEVENLVDVKVEGEAIKYVIKWKGWAATDNSVEEETSRRISNSTVPGNADFLNDILPWATFIENALRAGSLRYMLHNSVSSKRKLVTELISSHKMEWMLADTRRLTQDSRDFCESHYMQDLLFLRIDHYPQIGVELNDGEEDWSGFVPCWPPLTNLLWRPLSEQQFRECELKGRSLDGVSVDFLVNEKSLVQRATQVFRKAVNGTNREVPSRFKLKCVVLKLERSSWQLRAGGNINRNEEILPFGGILRKKSVAEESMTNEGAMLALSSFFNVPGTPFCLDRRENYDLSKFIQHSCHPNCGVKLKWGEYDDEVAPTLVLYALSDIMEEEVLTVDFFKRYEDKVEAFFRRLQHPVGRQVNTFKRINLLERKIDHVSCECGVDECREILYVCAENGGTGGQEIIKKIHDFEGLEIVDIKTEAPNEDLPEADGSSPTKLSINEEVAILESPPVKFRQIDSSESEPDSHPRDKRRTRHGGRGRGKQAG</sequence>